<protein>
    <recommendedName>
        <fullName evidence="10">Transmembrane protein</fullName>
    </recommendedName>
</protein>
<evidence type="ECO:0000256" key="7">
    <source>
        <dbReference type="SAM" id="Phobius"/>
    </source>
</evidence>
<dbReference type="GO" id="GO:0071763">
    <property type="term" value="P:nuclear membrane organization"/>
    <property type="evidence" value="ECO:0007669"/>
    <property type="project" value="TreeGrafter"/>
</dbReference>
<evidence type="ECO:0008006" key="10">
    <source>
        <dbReference type="Google" id="ProtNLM"/>
    </source>
</evidence>
<feature type="transmembrane region" description="Helical" evidence="7">
    <location>
        <begin position="323"/>
        <end position="348"/>
    </location>
</feature>
<reference evidence="8 9" key="1">
    <citation type="submission" date="2020-08" db="EMBL/GenBank/DDBJ databases">
        <title>Genomic Encyclopedia of Type Strains, Phase IV (KMG-V): Genome sequencing to study the core and pangenomes of soil and plant-associated prokaryotes.</title>
        <authorList>
            <person name="Whitman W."/>
        </authorList>
    </citation>
    <scope>NUCLEOTIDE SEQUENCE [LARGE SCALE GENOMIC DNA]</scope>
    <source>
        <strain evidence="8 9">SEMIA 4060</strain>
    </source>
</reference>
<comment type="subcellular location">
    <subcellularLocation>
        <location evidence="1">Endomembrane system</location>
        <topology evidence="1">Multi-pass membrane protein</topology>
    </subcellularLocation>
    <subcellularLocation>
        <location evidence="2">Endoplasmic reticulum membrane</location>
    </subcellularLocation>
</comment>
<keyword evidence="5 7" id="KW-1133">Transmembrane helix</keyword>
<keyword evidence="4" id="KW-0256">Endoplasmic reticulum</keyword>
<keyword evidence="3 7" id="KW-0812">Transmembrane</keyword>
<feature type="transmembrane region" description="Helical" evidence="7">
    <location>
        <begin position="293"/>
        <end position="316"/>
    </location>
</feature>
<accession>A0A7X0INC1</accession>
<evidence type="ECO:0000313" key="9">
    <source>
        <dbReference type="Proteomes" id="UP000565576"/>
    </source>
</evidence>
<dbReference type="PANTHER" id="PTHR13416:SF2">
    <property type="entry name" value="TRANSMEMBRANE PROTEIN 43"/>
    <property type="match status" value="1"/>
</dbReference>
<organism evidence="8 9">
    <name type="scientific">Rhizobium lusitanum</name>
    <dbReference type="NCBI Taxonomy" id="293958"/>
    <lineage>
        <taxon>Bacteria</taxon>
        <taxon>Pseudomonadati</taxon>
        <taxon>Pseudomonadota</taxon>
        <taxon>Alphaproteobacteria</taxon>
        <taxon>Hyphomicrobiales</taxon>
        <taxon>Rhizobiaceae</taxon>
        <taxon>Rhizobium/Agrobacterium group</taxon>
        <taxon>Rhizobium</taxon>
    </lineage>
</organism>
<proteinExistence type="predicted"/>
<evidence type="ECO:0000256" key="5">
    <source>
        <dbReference type="ARBA" id="ARBA00022989"/>
    </source>
</evidence>
<dbReference type="Pfam" id="PF07787">
    <property type="entry name" value="TMEM43"/>
    <property type="match status" value="1"/>
</dbReference>
<dbReference type="Proteomes" id="UP000565576">
    <property type="component" value="Unassembled WGS sequence"/>
</dbReference>
<evidence type="ECO:0000256" key="1">
    <source>
        <dbReference type="ARBA" id="ARBA00004127"/>
    </source>
</evidence>
<dbReference type="AlphaFoldDB" id="A0A7X0INC1"/>
<dbReference type="EMBL" id="JACHBG010000002">
    <property type="protein sequence ID" value="MBB6484159.1"/>
    <property type="molecule type" value="Genomic_DNA"/>
</dbReference>
<feature type="transmembrane region" description="Helical" evidence="7">
    <location>
        <begin position="18"/>
        <end position="38"/>
    </location>
</feature>
<dbReference type="GO" id="GO:0006629">
    <property type="term" value="P:lipid metabolic process"/>
    <property type="evidence" value="ECO:0007669"/>
    <property type="project" value="TreeGrafter"/>
</dbReference>
<evidence type="ECO:0000256" key="2">
    <source>
        <dbReference type="ARBA" id="ARBA00004586"/>
    </source>
</evidence>
<evidence type="ECO:0000313" key="8">
    <source>
        <dbReference type="EMBL" id="MBB6484159.1"/>
    </source>
</evidence>
<comment type="caution">
    <text evidence="8">The sequence shown here is derived from an EMBL/GenBank/DDBJ whole genome shotgun (WGS) entry which is preliminary data.</text>
</comment>
<keyword evidence="6 7" id="KW-0472">Membrane</keyword>
<dbReference type="PANTHER" id="PTHR13416">
    <property type="match status" value="1"/>
</dbReference>
<evidence type="ECO:0000256" key="3">
    <source>
        <dbReference type="ARBA" id="ARBA00022692"/>
    </source>
</evidence>
<sequence length="387" mass="41398">MSITETTSTSWFGRLKNALIGVLVGIVLLIACAWLLIWNEGRAIGTYRALAEGAAQVASIPSDAVQASNESKLVHISGAVKPEGVPQDGDLGVSARDAIALFRQVEMYQWVEHKQSSSEKKLGGSEETTTTYSYTTEWRSELVRSGDFKQPLDHQNPERMPESKTFAVERAGVGAFSVLGKAIADIGAYSDLTPTDEELAKLAQGLGTDKPVKRDGHAVYIGRGASTPEVGDLRISYQRIDAKEASVVGRQSGTTLVPYETTNHHNILLSAAGDTDAAQMFKTAEKENALITWLMRGAGMVGLFIGFVCIFSLLSVIGDVIPFIGSIVAFGTTVLAVILTLLVGPLLIAIGWLAYRPVISIGIIASGVVLAAFVVRYRKRKATQSAA</sequence>
<dbReference type="InterPro" id="IPR012430">
    <property type="entry name" value="TMEM43_fam"/>
</dbReference>
<evidence type="ECO:0000256" key="6">
    <source>
        <dbReference type="ARBA" id="ARBA00023136"/>
    </source>
</evidence>
<evidence type="ECO:0000256" key="4">
    <source>
        <dbReference type="ARBA" id="ARBA00022824"/>
    </source>
</evidence>
<feature type="transmembrane region" description="Helical" evidence="7">
    <location>
        <begin position="354"/>
        <end position="375"/>
    </location>
</feature>
<dbReference type="RefSeq" id="WP_184703003.1">
    <property type="nucleotide sequence ID" value="NZ_JACHBG010000002.1"/>
</dbReference>
<gene>
    <name evidence="8" type="ORF">GGD46_001425</name>
</gene>
<dbReference type="GO" id="GO:0012505">
    <property type="term" value="C:endomembrane system"/>
    <property type="evidence" value="ECO:0007669"/>
    <property type="project" value="UniProtKB-SubCell"/>
</dbReference>
<name>A0A7X0INC1_9HYPH</name>